<accession>A0A8H8BVE3</accession>
<reference evidence="1" key="1">
    <citation type="submission" date="2021-02" db="EMBL/GenBank/DDBJ databases">
        <title>Genome sequence Cadophora malorum strain M34.</title>
        <authorList>
            <person name="Stefanovic E."/>
            <person name="Vu D."/>
            <person name="Scully C."/>
            <person name="Dijksterhuis J."/>
            <person name="Roader J."/>
            <person name="Houbraken J."/>
        </authorList>
    </citation>
    <scope>NUCLEOTIDE SEQUENCE</scope>
    <source>
        <strain evidence="1">M34</strain>
    </source>
</reference>
<evidence type="ECO:0000313" key="1">
    <source>
        <dbReference type="EMBL" id="KAG4425317.1"/>
    </source>
</evidence>
<sequence>MIMGAFCSALRITDVRYDLGVYGTFIKDIPRRIGTNAALDASVKAITSTYSAVHKRSKTVESLEHYVDALEVLRNTLNDPMEAGSANTLCAMYLMMVCQGWVGDKDDRTSHGEAFAYLLSRVQPQDFQATFEDELLMTLCVPVIVESIAKPQLQLHPWLERLTQARDDACPMESLKLRNMAKISEFISNPQGNLVEMQFIYGSMAPELAKIRAFLAKIVEAGDIDRTVHSRYQTVYGIQLSFAMILNVLLRSFSIDNFMGMLEECTLLVNETIALAEDASQYRPLGSSGAPTTLVCAWAATSDIAQRKRAEQLMDEYQADFEIANWKEIARWIEKKLNDGCLSQCLPELSMFTTELELQAEDPITTPQECNVM</sequence>
<dbReference type="OrthoDB" id="4314040at2759"/>
<dbReference type="Proteomes" id="UP000664132">
    <property type="component" value="Unassembled WGS sequence"/>
</dbReference>
<protein>
    <submittedName>
        <fullName evidence="1">Uncharacterized protein</fullName>
    </submittedName>
</protein>
<proteinExistence type="predicted"/>
<name>A0A8H8BVE3_9HELO</name>
<dbReference type="AlphaFoldDB" id="A0A8H8BVE3"/>
<dbReference type="InterPro" id="IPR053178">
    <property type="entry name" value="Osmoadaptation_assoc"/>
</dbReference>
<keyword evidence="2" id="KW-1185">Reference proteome</keyword>
<evidence type="ECO:0000313" key="2">
    <source>
        <dbReference type="Proteomes" id="UP000664132"/>
    </source>
</evidence>
<dbReference type="PANTHER" id="PTHR38111:SF11">
    <property type="entry name" value="TRANSCRIPTION FACTOR DOMAIN-CONTAINING PROTEIN-RELATED"/>
    <property type="match status" value="1"/>
</dbReference>
<dbReference type="EMBL" id="JAFJYH010000011">
    <property type="protein sequence ID" value="KAG4425317.1"/>
    <property type="molecule type" value="Genomic_DNA"/>
</dbReference>
<dbReference type="PANTHER" id="PTHR38111">
    <property type="entry name" value="ZN(2)-C6 FUNGAL-TYPE DOMAIN-CONTAINING PROTEIN-RELATED"/>
    <property type="match status" value="1"/>
</dbReference>
<gene>
    <name evidence="1" type="ORF">IFR04_001467</name>
</gene>
<organism evidence="1 2">
    <name type="scientific">Cadophora malorum</name>
    <dbReference type="NCBI Taxonomy" id="108018"/>
    <lineage>
        <taxon>Eukaryota</taxon>
        <taxon>Fungi</taxon>
        <taxon>Dikarya</taxon>
        <taxon>Ascomycota</taxon>
        <taxon>Pezizomycotina</taxon>
        <taxon>Leotiomycetes</taxon>
        <taxon>Helotiales</taxon>
        <taxon>Ploettnerulaceae</taxon>
        <taxon>Cadophora</taxon>
    </lineage>
</organism>
<comment type="caution">
    <text evidence="1">The sequence shown here is derived from an EMBL/GenBank/DDBJ whole genome shotgun (WGS) entry which is preliminary data.</text>
</comment>